<dbReference type="EMBL" id="HACA01007154">
    <property type="protein sequence ID" value="CDW24515.1"/>
    <property type="molecule type" value="Transcribed_RNA"/>
</dbReference>
<accession>A0A0K2TF95</accession>
<proteinExistence type="predicted"/>
<dbReference type="AlphaFoldDB" id="A0A0K2TF95"/>
<protein>
    <submittedName>
        <fullName evidence="1">Uncharacterized protein</fullName>
    </submittedName>
</protein>
<evidence type="ECO:0000313" key="1">
    <source>
        <dbReference type="EMBL" id="CDW24515.1"/>
    </source>
</evidence>
<organism evidence="1">
    <name type="scientific">Lepeophtheirus salmonis</name>
    <name type="common">Salmon louse</name>
    <name type="synonym">Caligus salmonis</name>
    <dbReference type="NCBI Taxonomy" id="72036"/>
    <lineage>
        <taxon>Eukaryota</taxon>
        <taxon>Metazoa</taxon>
        <taxon>Ecdysozoa</taxon>
        <taxon>Arthropoda</taxon>
        <taxon>Crustacea</taxon>
        <taxon>Multicrustacea</taxon>
        <taxon>Hexanauplia</taxon>
        <taxon>Copepoda</taxon>
        <taxon>Siphonostomatoida</taxon>
        <taxon>Caligidae</taxon>
        <taxon>Lepeophtheirus</taxon>
    </lineage>
</organism>
<name>A0A0K2TF95_LEPSM</name>
<reference evidence="1" key="1">
    <citation type="submission" date="2014-05" db="EMBL/GenBank/DDBJ databases">
        <authorList>
            <person name="Chronopoulou M."/>
        </authorList>
    </citation>
    <scope>NUCLEOTIDE SEQUENCE</scope>
    <source>
        <tissue evidence="1">Whole organism</tissue>
    </source>
</reference>
<sequence>MGGLIFEGSVVHTMKQPSNRCMFVMRQKNVYMYSSAYHNGTIYDNST</sequence>